<sequence length="130" mass="14937">MATNERPRLGIASELSPHAALQYSVPLGNAESMDGSAALIGRPKKWVEEQVWTGENCWSDVTQLPLHVTESRHEVRGGKEEKEKERNNWILFWIVIFYLAPGQRIFSDRPLVFFGFYSQMHQKPELKAQP</sequence>
<keyword evidence="3" id="KW-1185">Reference proteome</keyword>
<name>A0A2I2G2C6_9EURO</name>
<proteinExistence type="predicted"/>
<organism evidence="2 3">
    <name type="scientific">Aspergillus steynii IBT 23096</name>
    <dbReference type="NCBI Taxonomy" id="1392250"/>
    <lineage>
        <taxon>Eukaryota</taxon>
        <taxon>Fungi</taxon>
        <taxon>Dikarya</taxon>
        <taxon>Ascomycota</taxon>
        <taxon>Pezizomycotina</taxon>
        <taxon>Eurotiomycetes</taxon>
        <taxon>Eurotiomycetidae</taxon>
        <taxon>Eurotiales</taxon>
        <taxon>Aspergillaceae</taxon>
        <taxon>Aspergillus</taxon>
        <taxon>Aspergillus subgen. Circumdati</taxon>
    </lineage>
</organism>
<gene>
    <name evidence="2" type="ORF">P170DRAFT_232462</name>
</gene>
<evidence type="ECO:0000313" key="2">
    <source>
        <dbReference type="EMBL" id="PLB47043.1"/>
    </source>
</evidence>
<accession>A0A2I2G2C6</accession>
<protein>
    <submittedName>
        <fullName evidence="2">Uncharacterized protein</fullName>
    </submittedName>
</protein>
<comment type="caution">
    <text evidence="2">The sequence shown here is derived from an EMBL/GenBank/DDBJ whole genome shotgun (WGS) entry which is preliminary data.</text>
</comment>
<dbReference type="RefSeq" id="XP_024702345.1">
    <property type="nucleotide sequence ID" value="XM_024842900.1"/>
</dbReference>
<evidence type="ECO:0000256" key="1">
    <source>
        <dbReference type="SAM" id="Phobius"/>
    </source>
</evidence>
<dbReference type="Proteomes" id="UP000234275">
    <property type="component" value="Unassembled WGS sequence"/>
</dbReference>
<evidence type="ECO:0000313" key="3">
    <source>
        <dbReference type="Proteomes" id="UP000234275"/>
    </source>
</evidence>
<reference evidence="2 3" key="1">
    <citation type="submission" date="2016-12" db="EMBL/GenBank/DDBJ databases">
        <title>The genomes of Aspergillus section Nigri reveals drivers in fungal speciation.</title>
        <authorList>
            <consortium name="DOE Joint Genome Institute"/>
            <person name="Vesth T.C."/>
            <person name="Nybo J."/>
            <person name="Theobald S."/>
            <person name="Brandl J."/>
            <person name="Frisvad J.C."/>
            <person name="Nielsen K.F."/>
            <person name="Lyhne E.K."/>
            <person name="Kogle M.E."/>
            <person name="Kuo A."/>
            <person name="Riley R."/>
            <person name="Clum A."/>
            <person name="Nolan M."/>
            <person name="Lipzen A."/>
            <person name="Salamov A."/>
            <person name="Henrissat B."/>
            <person name="Wiebenga A."/>
            <person name="De Vries R.P."/>
            <person name="Grigoriev I.V."/>
            <person name="Mortensen U.H."/>
            <person name="Andersen M.R."/>
            <person name="Baker S.E."/>
        </authorList>
    </citation>
    <scope>NUCLEOTIDE SEQUENCE [LARGE SCALE GENOMIC DNA]</scope>
    <source>
        <strain evidence="2 3">IBT 23096</strain>
    </source>
</reference>
<keyword evidence="1" id="KW-1133">Transmembrane helix</keyword>
<dbReference type="EMBL" id="MSFO01000006">
    <property type="protein sequence ID" value="PLB47043.1"/>
    <property type="molecule type" value="Genomic_DNA"/>
</dbReference>
<feature type="transmembrane region" description="Helical" evidence="1">
    <location>
        <begin position="89"/>
        <end position="106"/>
    </location>
</feature>
<keyword evidence="1" id="KW-0812">Transmembrane</keyword>
<keyword evidence="1" id="KW-0472">Membrane</keyword>
<dbReference type="GeneID" id="36550599"/>
<dbReference type="AlphaFoldDB" id="A0A2I2G2C6"/>
<dbReference type="VEuPathDB" id="FungiDB:P170DRAFT_232462"/>